<reference evidence="1 2" key="1">
    <citation type="submission" date="2023-03" db="EMBL/GenBank/DDBJ databases">
        <title>High recombination rates correlate with genetic variation in Cardiocondyla obscurior ants.</title>
        <authorList>
            <person name="Errbii M."/>
        </authorList>
    </citation>
    <scope>NUCLEOTIDE SEQUENCE [LARGE SCALE GENOMIC DNA]</scope>
    <source>
        <strain evidence="1">Alpha-2009</strain>
        <tissue evidence="1">Whole body</tissue>
    </source>
</reference>
<sequence length="61" mass="7199">MSVQVYTKLNLNLYLESAMRRRIRAPAGCANRLQNPLEIDLDLRQYAYRYNEKHSLTAVEQ</sequence>
<protein>
    <submittedName>
        <fullName evidence="1">Uncharacterized protein</fullName>
    </submittedName>
</protein>
<accession>A0AAW2H3R2</accession>
<comment type="caution">
    <text evidence="1">The sequence shown here is derived from an EMBL/GenBank/DDBJ whole genome shotgun (WGS) entry which is preliminary data.</text>
</comment>
<gene>
    <name evidence="1" type="ORF">PUN28_001148</name>
</gene>
<proteinExistence type="predicted"/>
<dbReference type="EMBL" id="JADYXP020000001">
    <property type="protein sequence ID" value="KAL0134076.1"/>
    <property type="molecule type" value="Genomic_DNA"/>
</dbReference>
<dbReference type="Proteomes" id="UP001430953">
    <property type="component" value="Unassembled WGS sequence"/>
</dbReference>
<evidence type="ECO:0000313" key="2">
    <source>
        <dbReference type="Proteomes" id="UP001430953"/>
    </source>
</evidence>
<organism evidence="1 2">
    <name type="scientific">Cardiocondyla obscurior</name>
    <dbReference type="NCBI Taxonomy" id="286306"/>
    <lineage>
        <taxon>Eukaryota</taxon>
        <taxon>Metazoa</taxon>
        <taxon>Ecdysozoa</taxon>
        <taxon>Arthropoda</taxon>
        <taxon>Hexapoda</taxon>
        <taxon>Insecta</taxon>
        <taxon>Pterygota</taxon>
        <taxon>Neoptera</taxon>
        <taxon>Endopterygota</taxon>
        <taxon>Hymenoptera</taxon>
        <taxon>Apocrita</taxon>
        <taxon>Aculeata</taxon>
        <taxon>Formicoidea</taxon>
        <taxon>Formicidae</taxon>
        <taxon>Myrmicinae</taxon>
        <taxon>Cardiocondyla</taxon>
    </lineage>
</organism>
<keyword evidence="2" id="KW-1185">Reference proteome</keyword>
<name>A0AAW2H3R2_9HYME</name>
<dbReference type="AlphaFoldDB" id="A0AAW2H3R2"/>
<evidence type="ECO:0000313" key="1">
    <source>
        <dbReference type="EMBL" id="KAL0134076.1"/>
    </source>
</evidence>